<dbReference type="Gene3D" id="1.10.8.60">
    <property type="match status" value="1"/>
</dbReference>
<dbReference type="Gene3D" id="3.40.50.300">
    <property type="entry name" value="P-loop containing nucleotide triphosphate hydrolases"/>
    <property type="match status" value="1"/>
</dbReference>
<dbReference type="RefSeq" id="WP_115774260.1">
    <property type="nucleotide sequence ID" value="NZ_PIOC01000023.1"/>
</dbReference>
<organism evidence="6 7">
    <name type="scientific">Oceanobacillus arenosus</name>
    <dbReference type="NCBI Taxonomy" id="1229153"/>
    <lineage>
        <taxon>Bacteria</taxon>
        <taxon>Bacillati</taxon>
        <taxon>Bacillota</taxon>
        <taxon>Bacilli</taxon>
        <taxon>Bacillales</taxon>
        <taxon>Bacillaceae</taxon>
        <taxon>Oceanobacillus</taxon>
    </lineage>
</organism>
<protein>
    <submittedName>
        <fullName evidence="6">Stage V sporulation protein K</fullName>
    </submittedName>
</protein>
<evidence type="ECO:0000256" key="4">
    <source>
        <dbReference type="SAM" id="Coils"/>
    </source>
</evidence>
<dbReference type="GO" id="GO:0016887">
    <property type="term" value="F:ATP hydrolysis activity"/>
    <property type="evidence" value="ECO:0007669"/>
    <property type="project" value="InterPro"/>
</dbReference>
<evidence type="ECO:0000256" key="2">
    <source>
        <dbReference type="ARBA" id="ARBA00022741"/>
    </source>
</evidence>
<dbReference type="InterPro" id="IPR050773">
    <property type="entry name" value="CbxX/CfxQ_RuBisCO_ESX"/>
</dbReference>
<accession>A0A3D8PP47</accession>
<comment type="caution">
    <text evidence="6">The sequence shown here is derived from an EMBL/GenBank/DDBJ whole genome shotgun (WGS) entry which is preliminary data.</text>
</comment>
<dbReference type="InterPro" id="IPR041627">
    <property type="entry name" value="AAA_lid_6"/>
</dbReference>
<dbReference type="EMBL" id="PIOC01000023">
    <property type="protein sequence ID" value="RDW17029.1"/>
    <property type="molecule type" value="Genomic_DNA"/>
</dbReference>
<feature type="coiled-coil region" evidence="4">
    <location>
        <begin position="276"/>
        <end position="303"/>
    </location>
</feature>
<keyword evidence="2" id="KW-0547">Nucleotide-binding</keyword>
<comment type="similarity">
    <text evidence="1">Belongs to the CbxX/CfxQ family.</text>
</comment>
<dbReference type="Pfam" id="PF00004">
    <property type="entry name" value="AAA"/>
    <property type="match status" value="1"/>
</dbReference>
<proteinExistence type="inferred from homology"/>
<dbReference type="PRINTS" id="PR00819">
    <property type="entry name" value="CBXCFQXSUPER"/>
</dbReference>
<dbReference type="PANTHER" id="PTHR43392">
    <property type="entry name" value="AAA-TYPE ATPASE FAMILY PROTEIN / ANKYRIN REPEAT FAMILY PROTEIN"/>
    <property type="match status" value="1"/>
</dbReference>
<evidence type="ECO:0000256" key="3">
    <source>
        <dbReference type="ARBA" id="ARBA00022840"/>
    </source>
</evidence>
<dbReference type="InterPro" id="IPR003593">
    <property type="entry name" value="AAA+_ATPase"/>
</dbReference>
<keyword evidence="7" id="KW-1185">Reference proteome</keyword>
<evidence type="ECO:0000313" key="7">
    <source>
        <dbReference type="Proteomes" id="UP000257143"/>
    </source>
</evidence>
<dbReference type="InterPro" id="IPR000641">
    <property type="entry name" value="CbxX/CfxQ"/>
</dbReference>
<feature type="domain" description="AAA+ ATPase" evidence="5">
    <location>
        <begin position="45"/>
        <end position="192"/>
    </location>
</feature>
<dbReference type="PANTHER" id="PTHR43392:SF2">
    <property type="entry name" value="AAA-TYPE ATPASE FAMILY PROTEIN _ ANKYRIN REPEAT FAMILY PROTEIN"/>
    <property type="match status" value="1"/>
</dbReference>
<evidence type="ECO:0000256" key="1">
    <source>
        <dbReference type="ARBA" id="ARBA00010378"/>
    </source>
</evidence>
<dbReference type="InterPro" id="IPR027417">
    <property type="entry name" value="P-loop_NTPase"/>
</dbReference>
<dbReference type="GO" id="GO:0005524">
    <property type="term" value="F:ATP binding"/>
    <property type="evidence" value="ECO:0007669"/>
    <property type="project" value="UniProtKB-KW"/>
</dbReference>
<keyword evidence="3" id="KW-0067">ATP-binding</keyword>
<dbReference type="SMART" id="SM00382">
    <property type="entry name" value="AAA"/>
    <property type="match status" value="1"/>
</dbReference>
<reference evidence="7" key="1">
    <citation type="submission" date="2017-11" db="EMBL/GenBank/DDBJ databases">
        <authorList>
            <person name="Zhu W."/>
        </authorList>
    </citation>
    <scope>NUCLEOTIDE SEQUENCE [LARGE SCALE GENOMIC DNA]</scope>
    <source>
        <strain evidence="7">CAU 1183</strain>
    </source>
</reference>
<evidence type="ECO:0000259" key="5">
    <source>
        <dbReference type="SMART" id="SM00382"/>
    </source>
</evidence>
<evidence type="ECO:0000313" key="6">
    <source>
        <dbReference type="EMBL" id="RDW17029.1"/>
    </source>
</evidence>
<dbReference type="InterPro" id="IPR003959">
    <property type="entry name" value="ATPase_AAA_core"/>
</dbReference>
<gene>
    <name evidence="6" type="ORF">CWR48_15620</name>
</gene>
<sequence>MAIAALKQLGELPGMINVKMQVEQIIQLKKISKLREQHGLKNQSQSNHLVFTGNPGTGKTTAARLIGEAFAALGILKSSDLDDSDDLPFVEIHHADVISKYVGDSEKTIKAKFNQARGGVLFIDEAYAFVGGDQTHKTGEKVIASIVQLMEDLRDEVMVIAAGYSREMDDFLDSNPGLRSRFSNTVNFPDYSVPDMIQIAQKMLFDQEYQADNDYMNSLANRLWLEKDKKGFGNARTVRNIIEESIRMHSVRISQLDAPTREDLILLMGIDLQLNVQDTLSEKEKLQKAMSQIQARLLEFELREIVTKSSNRTFSGS</sequence>
<keyword evidence="4" id="KW-0175">Coiled coil</keyword>
<dbReference type="OrthoDB" id="9806903at2"/>
<dbReference type="SUPFAM" id="SSF52540">
    <property type="entry name" value="P-loop containing nucleoside triphosphate hydrolases"/>
    <property type="match status" value="1"/>
</dbReference>
<dbReference type="Pfam" id="PF17866">
    <property type="entry name" value="AAA_lid_6"/>
    <property type="match status" value="1"/>
</dbReference>
<dbReference type="FunFam" id="3.40.50.300:FF:000216">
    <property type="entry name" value="Type VII secretion ATPase EccA"/>
    <property type="match status" value="1"/>
</dbReference>
<dbReference type="AlphaFoldDB" id="A0A3D8PP47"/>
<dbReference type="CDD" id="cd00009">
    <property type="entry name" value="AAA"/>
    <property type="match status" value="1"/>
</dbReference>
<dbReference type="Proteomes" id="UP000257143">
    <property type="component" value="Unassembled WGS sequence"/>
</dbReference>
<name>A0A3D8PP47_9BACI</name>